<dbReference type="KEGG" id="phm:PSMK_29590"/>
<evidence type="ECO:0000259" key="6">
    <source>
        <dbReference type="PROSITE" id="PS50110"/>
    </source>
</evidence>
<name>I0IIN0_PHYMF</name>
<dbReference type="CDD" id="cd06170">
    <property type="entry name" value="LuxR_C_like"/>
    <property type="match status" value="1"/>
</dbReference>
<keyword evidence="2" id="KW-0238">DNA-binding</keyword>
<gene>
    <name evidence="7" type="ordered locus">PSMK_29590</name>
</gene>
<feature type="domain" description="HTH luxR-type" evidence="5">
    <location>
        <begin position="152"/>
        <end position="217"/>
    </location>
</feature>
<dbReference type="Pfam" id="PF00196">
    <property type="entry name" value="GerE"/>
    <property type="match status" value="1"/>
</dbReference>
<dbReference type="PANTHER" id="PTHR44688:SF16">
    <property type="entry name" value="DNA-BINDING TRANSCRIPTIONAL ACTIVATOR DEVR_DOSR"/>
    <property type="match status" value="1"/>
</dbReference>
<feature type="modified residue" description="4-aspartylphosphate" evidence="4">
    <location>
        <position position="71"/>
    </location>
</feature>
<dbReference type="InterPro" id="IPR016032">
    <property type="entry name" value="Sig_transdc_resp-reg_C-effctor"/>
</dbReference>
<dbReference type="PROSITE" id="PS50043">
    <property type="entry name" value="HTH_LUXR_2"/>
    <property type="match status" value="1"/>
</dbReference>
<feature type="domain" description="Response regulatory" evidence="6">
    <location>
        <begin position="18"/>
        <end position="136"/>
    </location>
</feature>
<keyword evidence="4" id="KW-0597">Phosphoprotein</keyword>
<dbReference type="InterPro" id="IPR000792">
    <property type="entry name" value="Tscrpt_reg_LuxR_C"/>
</dbReference>
<evidence type="ECO:0000256" key="1">
    <source>
        <dbReference type="ARBA" id="ARBA00023015"/>
    </source>
</evidence>
<dbReference type="GO" id="GO:0003677">
    <property type="term" value="F:DNA binding"/>
    <property type="evidence" value="ECO:0007669"/>
    <property type="project" value="UniProtKB-KW"/>
</dbReference>
<dbReference type="PROSITE" id="PS50110">
    <property type="entry name" value="RESPONSE_REGULATORY"/>
    <property type="match status" value="1"/>
</dbReference>
<sequence>MQHPSRFADKPLPSGPGRVHVVDDDPAVLDSLCFLLEADGFSTSRNASAEELLERLEGSEAAATEACVITDLAMPGQSGLDLLDELRRRGRSLPTLIVTGHGDVPTAVRAIKAGCTDFLQKPYGDDAVLEAVQEMFKPGASADRLRPSRLAVQARLATLSPRELDVMRAVVGGQSNREIAAERDLSPKTVEAHRSRVMVKMRAESFAALVRMASAVGM</sequence>
<dbReference type="SMART" id="SM00421">
    <property type="entry name" value="HTH_LUXR"/>
    <property type="match status" value="1"/>
</dbReference>
<evidence type="ECO:0000313" key="8">
    <source>
        <dbReference type="Proteomes" id="UP000007881"/>
    </source>
</evidence>
<keyword evidence="1" id="KW-0805">Transcription regulation</keyword>
<dbReference type="SUPFAM" id="SSF46894">
    <property type="entry name" value="C-terminal effector domain of the bipartite response regulators"/>
    <property type="match status" value="1"/>
</dbReference>
<keyword evidence="3" id="KW-0804">Transcription</keyword>
<dbReference type="SMART" id="SM00448">
    <property type="entry name" value="REC"/>
    <property type="match status" value="1"/>
</dbReference>
<dbReference type="STRING" id="1142394.PSMK_29590"/>
<accession>I0IIN0</accession>
<evidence type="ECO:0000256" key="4">
    <source>
        <dbReference type="PROSITE-ProRule" id="PRU00169"/>
    </source>
</evidence>
<dbReference type="InterPro" id="IPR036388">
    <property type="entry name" value="WH-like_DNA-bd_sf"/>
</dbReference>
<dbReference type="Gene3D" id="3.40.50.2300">
    <property type="match status" value="1"/>
</dbReference>
<dbReference type="GO" id="GO:0006355">
    <property type="term" value="P:regulation of DNA-templated transcription"/>
    <property type="evidence" value="ECO:0007669"/>
    <property type="project" value="InterPro"/>
</dbReference>
<dbReference type="HOGENOM" id="CLU_000445_90_4_0"/>
<evidence type="ECO:0000256" key="3">
    <source>
        <dbReference type="ARBA" id="ARBA00023163"/>
    </source>
</evidence>
<dbReference type="RefSeq" id="WP_014438326.1">
    <property type="nucleotide sequence ID" value="NC_017080.1"/>
</dbReference>
<dbReference type="Proteomes" id="UP000007881">
    <property type="component" value="Chromosome"/>
</dbReference>
<dbReference type="GO" id="GO:0000160">
    <property type="term" value="P:phosphorelay signal transduction system"/>
    <property type="evidence" value="ECO:0007669"/>
    <property type="project" value="InterPro"/>
</dbReference>
<evidence type="ECO:0000256" key="2">
    <source>
        <dbReference type="ARBA" id="ARBA00023125"/>
    </source>
</evidence>
<dbReference type="InterPro" id="IPR001789">
    <property type="entry name" value="Sig_transdc_resp-reg_receiver"/>
</dbReference>
<dbReference type="AlphaFoldDB" id="I0IIN0"/>
<dbReference type="PRINTS" id="PR00038">
    <property type="entry name" value="HTHLUXR"/>
</dbReference>
<dbReference type="Gene3D" id="1.10.10.10">
    <property type="entry name" value="Winged helix-like DNA-binding domain superfamily/Winged helix DNA-binding domain"/>
    <property type="match status" value="1"/>
</dbReference>
<keyword evidence="8" id="KW-1185">Reference proteome</keyword>
<reference evidence="7 8" key="1">
    <citation type="submission" date="2012-02" db="EMBL/GenBank/DDBJ databases">
        <title>Complete genome sequence of Phycisphaera mikurensis NBRC 102666.</title>
        <authorList>
            <person name="Ankai A."/>
            <person name="Hosoyama A."/>
            <person name="Terui Y."/>
            <person name="Sekine M."/>
            <person name="Fukai R."/>
            <person name="Kato Y."/>
            <person name="Nakamura S."/>
            <person name="Yamada-Narita S."/>
            <person name="Kawakoshi A."/>
            <person name="Fukunaga Y."/>
            <person name="Yamazaki S."/>
            <person name="Fujita N."/>
        </authorList>
    </citation>
    <scope>NUCLEOTIDE SEQUENCE [LARGE SCALE GENOMIC DNA]</scope>
    <source>
        <strain evidence="8">NBRC 102666 / KCTC 22515 / FYK2301M01</strain>
    </source>
</reference>
<evidence type="ECO:0000259" key="5">
    <source>
        <dbReference type="PROSITE" id="PS50043"/>
    </source>
</evidence>
<dbReference type="SUPFAM" id="SSF52172">
    <property type="entry name" value="CheY-like"/>
    <property type="match status" value="1"/>
</dbReference>
<dbReference type="eggNOG" id="COG4566">
    <property type="taxonomic scope" value="Bacteria"/>
</dbReference>
<dbReference type="EMBL" id="AP012338">
    <property type="protein sequence ID" value="BAM05118.1"/>
    <property type="molecule type" value="Genomic_DNA"/>
</dbReference>
<dbReference type="Pfam" id="PF00072">
    <property type="entry name" value="Response_reg"/>
    <property type="match status" value="1"/>
</dbReference>
<dbReference type="PANTHER" id="PTHR44688">
    <property type="entry name" value="DNA-BINDING TRANSCRIPTIONAL ACTIVATOR DEVR_DOSR"/>
    <property type="match status" value="1"/>
</dbReference>
<organism evidence="7 8">
    <name type="scientific">Phycisphaera mikurensis (strain NBRC 102666 / KCTC 22515 / FYK2301M01)</name>
    <dbReference type="NCBI Taxonomy" id="1142394"/>
    <lineage>
        <taxon>Bacteria</taxon>
        <taxon>Pseudomonadati</taxon>
        <taxon>Planctomycetota</taxon>
        <taxon>Phycisphaerae</taxon>
        <taxon>Phycisphaerales</taxon>
        <taxon>Phycisphaeraceae</taxon>
        <taxon>Phycisphaera</taxon>
    </lineage>
</organism>
<dbReference type="InterPro" id="IPR011006">
    <property type="entry name" value="CheY-like_superfamily"/>
</dbReference>
<protein>
    <submittedName>
        <fullName evidence="7">LuxR family two-component system response regulator</fullName>
    </submittedName>
</protein>
<proteinExistence type="predicted"/>
<evidence type="ECO:0000313" key="7">
    <source>
        <dbReference type="EMBL" id="BAM05118.1"/>
    </source>
</evidence>